<protein>
    <submittedName>
        <fullName evidence="3">DgyrCDS3888</fullName>
    </submittedName>
</protein>
<keyword evidence="1" id="KW-0175">Coiled coil</keyword>
<organism evidence="3 4">
    <name type="scientific">Dimorphilus gyrociliatus</name>
    <dbReference type="NCBI Taxonomy" id="2664684"/>
    <lineage>
        <taxon>Eukaryota</taxon>
        <taxon>Metazoa</taxon>
        <taxon>Spiralia</taxon>
        <taxon>Lophotrochozoa</taxon>
        <taxon>Annelida</taxon>
        <taxon>Polychaeta</taxon>
        <taxon>Polychaeta incertae sedis</taxon>
        <taxon>Dinophilidae</taxon>
        <taxon>Dimorphilus</taxon>
    </lineage>
</organism>
<dbReference type="EMBL" id="CAJFCJ010000005">
    <property type="protein sequence ID" value="CAD5114852.1"/>
    <property type="molecule type" value="Genomic_DNA"/>
</dbReference>
<feature type="coiled-coil region" evidence="1">
    <location>
        <begin position="95"/>
        <end position="199"/>
    </location>
</feature>
<reference evidence="3 4" key="1">
    <citation type="submission" date="2020-08" db="EMBL/GenBank/DDBJ databases">
        <authorList>
            <person name="Hejnol A."/>
        </authorList>
    </citation>
    <scope>NUCLEOTIDE SEQUENCE [LARGE SCALE GENOMIC DNA]</scope>
</reference>
<keyword evidence="4" id="KW-1185">Reference proteome</keyword>
<evidence type="ECO:0000256" key="2">
    <source>
        <dbReference type="SAM" id="MobiDB-lite"/>
    </source>
</evidence>
<gene>
    <name evidence="3" type="ORF">DGYR_LOCUS3658</name>
</gene>
<accession>A0A7I8VFT8</accession>
<comment type="caution">
    <text evidence="3">The sequence shown here is derived from an EMBL/GenBank/DDBJ whole genome shotgun (WGS) entry which is preliminary data.</text>
</comment>
<proteinExistence type="predicted"/>
<dbReference type="Proteomes" id="UP000549394">
    <property type="component" value="Unassembled WGS sequence"/>
</dbReference>
<sequence>MVASPIIEDASPTRRSSLKQEQVEGSRKGTIEKVKKLYGSGKKKIKRALFGEEEQSPNTMIINENEDLRWKISKLRVRMYSIYKMPCPNCSEEDLETLQSDIAALRKRRLNLTLERKELESQVSDLQMLESESSIECQKLERRKKNLKENIKAKEKEVGELNTKILLNEERVSRLKQIKEELDERLEIIEQDRRKVNKSLINEKNRLKIELRNDILMAQSALERMFRSSD</sequence>
<feature type="region of interest" description="Disordered" evidence="2">
    <location>
        <begin position="1"/>
        <end position="27"/>
    </location>
</feature>
<name>A0A7I8VFT8_9ANNE</name>
<dbReference type="AlphaFoldDB" id="A0A7I8VFT8"/>
<evidence type="ECO:0000256" key="1">
    <source>
        <dbReference type="SAM" id="Coils"/>
    </source>
</evidence>
<evidence type="ECO:0000313" key="4">
    <source>
        <dbReference type="Proteomes" id="UP000549394"/>
    </source>
</evidence>
<evidence type="ECO:0000313" key="3">
    <source>
        <dbReference type="EMBL" id="CAD5114852.1"/>
    </source>
</evidence>